<dbReference type="AlphaFoldDB" id="A0A1C3H424"/>
<keyword evidence="1" id="KW-0812">Transmembrane</keyword>
<evidence type="ECO:0000313" key="2">
    <source>
        <dbReference type="EMBL" id="SAM63475.1"/>
    </source>
</evidence>
<keyword evidence="1" id="KW-0472">Membrane</keyword>
<sequence length="570" mass="65026">MTVEQCFWGICFIPLDGSGQKFFGFSEFLAGLALMVLAWTTADVRYRFRVRSAPIPLLGITFSVVAAVGVLTLLTDLWRAEQWLVPKGNLLTPASWQAILGGLFLLTFLTWTWFAFIRPPIYSRHNAERFARTLYRFTLKGSPAELAVIADELAYSARALVHHATDWGRQKHHRLEQEDEKKNSPKVEEYANDLLLLIADKRLCRAIVESSPGTALAVFQAMADMKKYGIEVETFAKNIVGEALANKDSFLYHEAEGYQSGLIGYIKPLSQAMFSNYEMVETIGTLLDPDLYSKRTWDAAQWGAYCRMVLMTFRSYVEEGYRGHSFVLFRAKRYIAHAVSDLYKLNGVANSAWDDDLQTRLQVIVKFIKDAVEILERKGVPHNLKLRIRDKYGLVSETFYDHIASLIFEVVFAASAVTAPSLYRWIQYSSVWSELFNFEHLKGNAGAAVKFKVRRLLYNEIADMKRFPNFKGARILSFCLNVMGLSIIPGDYHKDSRALHRAVLAWTKKNYAWLHEYNPSVAEECLGDGMTYDAENRRLVFMKPAEGLRREPIYLDLDPPPPEHQAGNRD</sequence>
<reference evidence="3" key="1">
    <citation type="submission" date="2016-04" db="EMBL/GenBank/DDBJ databases">
        <authorList>
            <person name="Tagini F."/>
        </authorList>
    </citation>
    <scope>NUCLEOTIDE SEQUENCE [LARGE SCALE GENOMIC DNA]</scope>
    <source>
        <strain evidence="3">CHUV0807</strain>
    </source>
</reference>
<evidence type="ECO:0000256" key="1">
    <source>
        <dbReference type="SAM" id="Phobius"/>
    </source>
</evidence>
<proteinExistence type="predicted"/>
<evidence type="ECO:0000313" key="3">
    <source>
        <dbReference type="Proteomes" id="UP000190837"/>
    </source>
</evidence>
<keyword evidence="1" id="KW-1133">Transmembrane helix</keyword>
<dbReference type="Proteomes" id="UP000190837">
    <property type="component" value="Unassembled WGS sequence"/>
</dbReference>
<organism evidence="2 3">
    <name type="scientific">Cardiobacterium hominis</name>
    <dbReference type="NCBI Taxonomy" id="2718"/>
    <lineage>
        <taxon>Bacteria</taxon>
        <taxon>Pseudomonadati</taxon>
        <taxon>Pseudomonadota</taxon>
        <taxon>Gammaproteobacteria</taxon>
        <taxon>Cardiobacteriales</taxon>
        <taxon>Cardiobacteriaceae</taxon>
        <taxon>Cardiobacterium</taxon>
    </lineage>
</organism>
<feature type="transmembrane region" description="Helical" evidence="1">
    <location>
        <begin position="22"/>
        <end position="42"/>
    </location>
</feature>
<gene>
    <name evidence="2" type="ORF">CHUV0807_1119</name>
</gene>
<feature type="transmembrane region" description="Helical" evidence="1">
    <location>
        <begin position="94"/>
        <end position="116"/>
    </location>
</feature>
<dbReference type="RefSeq" id="WP_143312250.1">
    <property type="nucleotide sequence ID" value="NZ_CP171111.1"/>
</dbReference>
<accession>A0A1C3H424</accession>
<name>A0A1C3H424_9GAMM</name>
<feature type="transmembrane region" description="Helical" evidence="1">
    <location>
        <begin position="54"/>
        <end position="74"/>
    </location>
</feature>
<protein>
    <submittedName>
        <fullName evidence="2">Uncharacterized protein</fullName>
    </submittedName>
</protein>
<dbReference type="EMBL" id="FKLO01000043">
    <property type="protein sequence ID" value="SAM63475.1"/>
    <property type="molecule type" value="Genomic_DNA"/>
</dbReference>